<organism evidence="6 7">
    <name type="scientific">Ornithinibacillus bavariensis</name>
    <dbReference type="NCBI Taxonomy" id="545502"/>
    <lineage>
        <taxon>Bacteria</taxon>
        <taxon>Bacillati</taxon>
        <taxon>Bacillota</taxon>
        <taxon>Bacilli</taxon>
        <taxon>Bacillales</taxon>
        <taxon>Bacillaceae</taxon>
        <taxon>Ornithinibacillus</taxon>
    </lineage>
</organism>
<dbReference type="GO" id="GO:0003700">
    <property type="term" value="F:DNA-binding transcription factor activity"/>
    <property type="evidence" value="ECO:0007669"/>
    <property type="project" value="InterPro"/>
</dbReference>
<dbReference type="RefSeq" id="WP_212920225.1">
    <property type="nucleotide sequence ID" value="NZ_BORP01000002.1"/>
</dbReference>
<proteinExistence type="predicted"/>
<dbReference type="InterPro" id="IPR009061">
    <property type="entry name" value="DNA-bd_dom_put_sf"/>
</dbReference>
<dbReference type="GO" id="GO:0003677">
    <property type="term" value="F:DNA binding"/>
    <property type="evidence" value="ECO:0007669"/>
    <property type="project" value="UniProtKB-KW"/>
</dbReference>
<dbReference type="AlphaFoldDB" id="A0A920C7I0"/>
<keyword evidence="7" id="KW-1185">Reference proteome</keyword>
<name>A0A920C7I0_9BACI</name>
<dbReference type="SUPFAM" id="SSF53335">
    <property type="entry name" value="S-adenosyl-L-methionine-dependent methyltransferases"/>
    <property type="match status" value="1"/>
</dbReference>
<evidence type="ECO:0000256" key="1">
    <source>
        <dbReference type="ARBA" id="ARBA00022491"/>
    </source>
</evidence>
<dbReference type="PANTHER" id="PTHR30204">
    <property type="entry name" value="REDOX-CYCLING DRUG-SENSING TRANSCRIPTIONAL ACTIVATOR SOXR"/>
    <property type="match status" value="1"/>
</dbReference>
<dbReference type="CDD" id="cd02440">
    <property type="entry name" value="AdoMet_MTases"/>
    <property type="match status" value="1"/>
</dbReference>
<dbReference type="EMBL" id="BORP01000002">
    <property type="protein sequence ID" value="GIO26712.1"/>
    <property type="molecule type" value="Genomic_DNA"/>
</dbReference>
<evidence type="ECO:0000256" key="4">
    <source>
        <dbReference type="ARBA" id="ARBA00023163"/>
    </source>
</evidence>
<keyword evidence="2" id="KW-0805">Transcription regulation</keyword>
<dbReference type="InterPro" id="IPR029063">
    <property type="entry name" value="SAM-dependent_MTases_sf"/>
</dbReference>
<gene>
    <name evidence="6" type="ORF">J43TS3_13230</name>
</gene>
<dbReference type="Pfam" id="PF13649">
    <property type="entry name" value="Methyltransf_25"/>
    <property type="match status" value="1"/>
</dbReference>
<evidence type="ECO:0000256" key="3">
    <source>
        <dbReference type="ARBA" id="ARBA00023125"/>
    </source>
</evidence>
<protein>
    <recommendedName>
        <fullName evidence="5">HTH merR-type domain-containing protein</fullName>
    </recommendedName>
</protein>
<keyword evidence="4" id="KW-0804">Transcription</keyword>
<dbReference type="InterPro" id="IPR000551">
    <property type="entry name" value="MerR-type_HTH_dom"/>
</dbReference>
<reference evidence="6" key="1">
    <citation type="submission" date="2021-03" db="EMBL/GenBank/DDBJ databases">
        <title>Antimicrobial resistance genes in bacteria isolated from Japanese honey, and their potential for conferring macrolide and lincosamide resistance in the American foulbrood pathogen Paenibacillus larvae.</title>
        <authorList>
            <person name="Okamoto M."/>
            <person name="Kumagai M."/>
            <person name="Kanamori H."/>
            <person name="Takamatsu D."/>
        </authorList>
    </citation>
    <scope>NUCLEOTIDE SEQUENCE</scope>
    <source>
        <strain evidence="6">J43TS3</strain>
    </source>
</reference>
<dbReference type="InterPro" id="IPR041698">
    <property type="entry name" value="Methyltransf_25"/>
</dbReference>
<evidence type="ECO:0000313" key="6">
    <source>
        <dbReference type="EMBL" id="GIO26712.1"/>
    </source>
</evidence>
<dbReference type="Pfam" id="PF13411">
    <property type="entry name" value="MerR_1"/>
    <property type="match status" value="1"/>
</dbReference>
<sequence length="343" mass="39656">MKIKEAAIFLNTTPKTLRFYEEKGLIYPRKDKSNQYRTYSHEDLYRISTILSLREIGMSIPAIKSLLDNPTLSDKQYLDIQRSALFEQWIEMRDMIETVDKMLLQDDMKDIEPIRQLTNHLKKLKEIRRSWTDRWNFDNQAANYDNNIKKDGHVFNIHDGYDQALAKVVDMVQISSGKTVIDIGIGTGNLGSRFLSVGARVIGVDQSTLMLQKCKEKYPQIETRKGHFLALPLLDQSADAIVSSYALHHLTDEDKLFALEEMLRVIKPGGQICIADLMFHDNYHRKKVISSYLRNGNKLAVESIEDEYFADKSRILAWLTERGLFVKAMQFNDILGLIYIKVN</sequence>
<dbReference type="InterPro" id="IPR047057">
    <property type="entry name" value="MerR_fam"/>
</dbReference>
<dbReference type="SUPFAM" id="SSF46955">
    <property type="entry name" value="Putative DNA-binding domain"/>
    <property type="match status" value="1"/>
</dbReference>
<dbReference type="SMART" id="SM00422">
    <property type="entry name" value="HTH_MERR"/>
    <property type="match status" value="1"/>
</dbReference>
<dbReference type="PROSITE" id="PS50937">
    <property type="entry name" value="HTH_MERR_2"/>
    <property type="match status" value="1"/>
</dbReference>
<evidence type="ECO:0000313" key="7">
    <source>
        <dbReference type="Proteomes" id="UP000676917"/>
    </source>
</evidence>
<keyword evidence="3" id="KW-0238">DNA-binding</keyword>
<keyword evidence="1" id="KW-0678">Repressor</keyword>
<feature type="domain" description="HTH merR-type" evidence="5">
    <location>
        <begin position="1"/>
        <end position="69"/>
    </location>
</feature>
<dbReference type="PANTHER" id="PTHR30204:SF69">
    <property type="entry name" value="MERR-FAMILY TRANSCRIPTIONAL REGULATOR"/>
    <property type="match status" value="1"/>
</dbReference>
<dbReference type="CDD" id="cd01106">
    <property type="entry name" value="HTH_TipAL-Mta"/>
    <property type="match status" value="1"/>
</dbReference>
<dbReference type="Proteomes" id="UP000676917">
    <property type="component" value="Unassembled WGS sequence"/>
</dbReference>
<accession>A0A920C7I0</accession>
<dbReference type="Gene3D" id="1.10.1660.10">
    <property type="match status" value="1"/>
</dbReference>
<comment type="caution">
    <text evidence="6">The sequence shown here is derived from an EMBL/GenBank/DDBJ whole genome shotgun (WGS) entry which is preliminary data.</text>
</comment>
<dbReference type="PRINTS" id="PR00040">
    <property type="entry name" value="HTHMERR"/>
</dbReference>
<evidence type="ECO:0000259" key="5">
    <source>
        <dbReference type="PROSITE" id="PS50937"/>
    </source>
</evidence>
<dbReference type="Gene3D" id="3.40.50.150">
    <property type="entry name" value="Vaccinia Virus protein VP39"/>
    <property type="match status" value="1"/>
</dbReference>
<evidence type="ECO:0000256" key="2">
    <source>
        <dbReference type="ARBA" id="ARBA00023015"/>
    </source>
</evidence>